<proteinExistence type="predicted"/>
<evidence type="ECO:0000313" key="3">
    <source>
        <dbReference type="Proteomes" id="UP001197609"/>
    </source>
</evidence>
<organism evidence="2 3">
    <name type="scientific">Candidatus Methylomirabilis tolerans</name>
    <dbReference type="NCBI Taxonomy" id="3123416"/>
    <lineage>
        <taxon>Bacteria</taxon>
        <taxon>Candidatus Methylomirabilota</taxon>
        <taxon>Candidatus Methylomirabilia</taxon>
        <taxon>Candidatus Methylomirabilales</taxon>
        <taxon>Candidatus Methylomirabilaceae</taxon>
        <taxon>Candidatus Methylomirabilis</taxon>
    </lineage>
</organism>
<evidence type="ECO:0000313" key="2">
    <source>
        <dbReference type="EMBL" id="MBZ0159104.1"/>
    </source>
</evidence>
<gene>
    <name evidence="2" type="ORF">K8G79_03000</name>
</gene>
<sequence length="89" mass="9848">MIEESKADPVCIANATGKQDFTDNAEPCGAVECWDTVLRWISFETPATRWLASVQVPDPDSENVVESVESIQWTEKGDDDESATVRESL</sequence>
<name>A0AAJ1ES93_9BACT</name>
<dbReference type="Proteomes" id="UP001197609">
    <property type="component" value="Unassembled WGS sequence"/>
</dbReference>
<accession>A0AAJ1ES93</accession>
<dbReference type="AlphaFoldDB" id="A0AAJ1ES93"/>
<dbReference type="EMBL" id="JAIOIU010000033">
    <property type="protein sequence ID" value="MBZ0159104.1"/>
    <property type="molecule type" value="Genomic_DNA"/>
</dbReference>
<evidence type="ECO:0000256" key="1">
    <source>
        <dbReference type="SAM" id="MobiDB-lite"/>
    </source>
</evidence>
<comment type="caution">
    <text evidence="2">The sequence shown here is derived from an EMBL/GenBank/DDBJ whole genome shotgun (WGS) entry which is preliminary data.</text>
</comment>
<protein>
    <submittedName>
        <fullName evidence="2">Uncharacterized protein</fullName>
    </submittedName>
</protein>
<feature type="region of interest" description="Disordered" evidence="1">
    <location>
        <begin position="69"/>
        <end position="89"/>
    </location>
</feature>
<reference evidence="2 3" key="1">
    <citation type="journal article" date="2021" name="bioRxiv">
        <title>Unraveling nitrogen, sulfur and carbon metabolic pathways and microbial community transcriptional responses to substrate deprivation and toxicity stresses in a bioreactor mimicking anoxic brackish coastal sediment conditions.</title>
        <authorList>
            <person name="Martins P.D."/>
            <person name="Echeveste M.J."/>
            <person name="Arshad A."/>
            <person name="Kurth J."/>
            <person name="Ouboter H."/>
            <person name="Jetten M.S.M."/>
            <person name="Welte C.U."/>
        </authorList>
    </citation>
    <scope>NUCLEOTIDE SEQUENCE [LARGE SCALE GENOMIC DNA]</scope>
    <source>
        <strain evidence="2">MAG_38</strain>
    </source>
</reference>